<gene>
    <name evidence="1" type="ORF">EVAR_79448_1</name>
</gene>
<sequence>MDLTNYVLLIGRRTSHLPFAPGVRTTNAVNEHGHITFKRFSANEPIQHRQFDPHPTQFHKSSVSPVRADGSPTASRPRIVLKYRHHGASSGRPTTAANKQTQLGRSVFLHFAANHLSVDGSAVKCVAFSSGHIEFDPDD</sequence>
<evidence type="ECO:0000313" key="2">
    <source>
        <dbReference type="Proteomes" id="UP000299102"/>
    </source>
</evidence>
<keyword evidence="2" id="KW-1185">Reference proteome</keyword>
<evidence type="ECO:0000313" key="1">
    <source>
        <dbReference type="EMBL" id="GBP24540.1"/>
    </source>
</evidence>
<dbReference type="Proteomes" id="UP000299102">
    <property type="component" value="Unassembled WGS sequence"/>
</dbReference>
<protein>
    <submittedName>
        <fullName evidence="1">Uncharacterized protein</fullName>
    </submittedName>
</protein>
<dbReference type="AlphaFoldDB" id="A0A4C1UEI5"/>
<name>A0A4C1UEI5_EUMVA</name>
<comment type="caution">
    <text evidence="1">The sequence shown here is derived from an EMBL/GenBank/DDBJ whole genome shotgun (WGS) entry which is preliminary data.</text>
</comment>
<accession>A0A4C1UEI5</accession>
<organism evidence="1 2">
    <name type="scientific">Eumeta variegata</name>
    <name type="common">Bagworm moth</name>
    <name type="synonym">Eumeta japonica</name>
    <dbReference type="NCBI Taxonomy" id="151549"/>
    <lineage>
        <taxon>Eukaryota</taxon>
        <taxon>Metazoa</taxon>
        <taxon>Ecdysozoa</taxon>
        <taxon>Arthropoda</taxon>
        <taxon>Hexapoda</taxon>
        <taxon>Insecta</taxon>
        <taxon>Pterygota</taxon>
        <taxon>Neoptera</taxon>
        <taxon>Endopterygota</taxon>
        <taxon>Lepidoptera</taxon>
        <taxon>Glossata</taxon>
        <taxon>Ditrysia</taxon>
        <taxon>Tineoidea</taxon>
        <taxon>Psychidae</taxon>
        <taxon>Oiketicinae</taxon>
        <taxon>Eumeta</taxon>
    </lineage>
</organism>
<proteinExistence type="predicted"/>
<reference evidence="1 2" key="1">
    <citation type="journal article" date="2019" name="Commun. Biol.">
        <title>The bagworm genome reveals a unique fibroin gene that provides high tensile strength.</title>
        <authorList>
            <person name="Kono N."/>
            <person name="Nakamura H."/>
            <person name="Ohtoshi R."/>
            <person name="Tomita M."/>
            <person name="Numata K."/>
            <person name="Arakawa K."/>
        </authorList>
    </citation>
    <scope>NUCLEOTIDE SEQUENCE [LARGE SCALE GENOMIC DNA]</scope>
</reference>
<dbReference type="EMBL" id="BGZK01000163">
    <property type="protein sequence ID" value="GBP24540.1"/>
    <property type="molecule type" value="Genomic_DNA"/>
</dbReference>